<dbReference type="OrthoDB" id="4821062at2759"/>
<organism evidence="3 4">
    <name type="scientific">Colletotrichum siamense</name>
    <name type="common">Anthracnose fungus</name>
    <dbReference type="NCBI Taxonomy" id="690259"/>
    <lineage>
        <taxon>Eukaryota</taxon>
        <taxon>Fungi</taxon>
        <taxon>Dikarya</taxon>
        <taxon>Ascomycota</taxon>
        <taxon>Pezizomycotina</taxon>
        <taxon>Sordariomycetes</taxon>
        <taxon>Hypocreomycetidae</taxon>
        <taxon>Glomerellales</taxon>
        <taxon>Glomerellaceae</taxon>
        <taxon>Colletotrichum</taxon>
        <taxon>Colletotrichum gloeosporioides species complex</taxon>
    </lineage>
</organism>
<dbReference type="PANTHER" id="PTHR38795:SF1">
    <property type="entry name" value="DUF6604 DOMAIN-CONTAINING PROTEIN"/>
    <property type="match status" value="1"/>
</dbReference>
<feature type="region of interest" description="Disordered" evidence="1">
    <location>
        <begin position="152"/>
        <end position="176"/>
    </location>
</feature>
<evidence type="ECO:0000256" key="1">
    <source>
        <dbReference type="SAM" id="MobiDB-lite"/>
    </source>
</evidence>
<reference evidence="3" key="1">
    <citation type="submission" date="2019-06" db="EMBL/GenBank/DDBJ databases">
        <authorList>
            <person name="Gan P."/>
            <person name="Shirasu K."/>
        </authorList>
    </citation>
    <scope>NUCLEOTIDE SEQUENCE [LARGE SCALE GENOMIC DNA]</scope>
    <source>
        <strain evidence="3">CAD2</strain>
    </source>
</reference>
<evidence type="ECO:0000259" key="2">
    <source>
        <dbReference type="Pfam" id="PF20253"/>
    </source>
</evidence>
<dbReference type="Proteomes" id="UP000711996">
    <property type="component" value="Unassembled WGS sequence"/>
</dbReference>
<gene>
    <name evidence="3" type="ORF">CGCSCA2_v001165</name>
</gene>
<dbReference type="EMBL" id="QPMT01000002">
    <property type="protein sequence ID" value="KAF4865925.1"/>
    <property type="molecule type" value="Genomic_DNA"/>
</dbReference>
<dbReference type="InterPro" id="IPR046539">
    <property type="entry name" value="DUF6604"/>
</dbReference>
<feature type="domain" description="DUF6604" evidence="2">
    <location>
        <begin position="15"/>
        <end position="239"/>
    </location>
</feature>
<dbReference type="Pfam" id="PF20253">
    <property type="entry name" value="DUF6604"/>
    <property type="match status" value="1"/>
</dbReference>
<dbReference type="AlphaFoldDB" id="A0A9P5KA16"/>
<dbReference type="PANTHER" id="PTHR38795">
    <property type="entry name" value="DUF6604 DOMAIN-CONTAINING PROTEIN"/>
    <property type="match status" value="1"/>
</dbReference>
<evidence type="ECO:0000313" key="3">
    <source>
        <dbReference type="EMBL" id="KAF4865925.1"/>
    </source>
</evidence>
<feature type="region of interest" description="Disordered" evidence="1">
    <location>
        <begin position="321"/>
        <end position="348"/>
    </location>
</feature>
<comment type="caution">
    <text evidence="3">The sequence shown here is derived from an EMBL/GenBank/DDBJ whole genome shotgun (WGS) entry which is preliminary data.</text>
</comment>
<name>A0A9P5KA16_COLSI</name>
<protein>
    <recommendedName>
        <fullName evidence="2">DUF6604 domain-containing protein</fullName>
    </recommendedName>
</protein>
<feature type="compositionally biased region" description="Basic and acidic residues" evidence="1">
    <location>
        <begin position="330"/>
        <end position="348"/>
    </location>
</feature>
<sequence length="777" mass="86852">MAPTLDSSVSELCRDYKSSTNFFMQWLLCQARLENPATKKFTTTGDILAAARVVKKARSVVPKSILSSLRTAIAKRKQVYDIYAKNGAGDPGHAVFCQRLESTLSILSSLTTASAISSSSSRVDESDKDVTTHNTFAPLAATVEDIEDDASDTGIDEHMCHSESENEKAPASAPTAPDADEFDFVLEDDAIRLFYEAANFLLELGNVYSQIEGYWHDAANDKLPLPVAAWLTSLAAHAISKDMPRCFVNLCESVSTKCKTCPDCPGIKVIIANMSPSAEAAANNIARATRIYTLAKAMNEYGSDLPDINTLMMMFVSSDHSTGHVGTGRGDTKAKDREQDKDPRLPQADETHLREILDLLKADFMGTRGIAQLEQLKQYRNENRVTHSEPLFDFALPLFREMKHTAPGNLVIAMDLFMLAASVTQGRLSPAECRLRPVRLALEMRSAVDPVLEFLKSMNNFADWSQAADYLENFRDGLTALASERAFDKYHGSVWTVGNHLTELLAQASVHGANLCWDWAIVNSTLHLYNAMRRVDILRVKKIPLLDELADILAQDTFRGARPDRNFASTFRRTVFNCGINKTQARVQYGFTSKPLRGQHIMWLLNQHRQSHSEGLDWLGEVHGVVSCKKQRCWKCRPDKKKDRNIRDTHRERTLAEYMERAKGKVVPELEGNAPISRLNFFGIFMYCANFMKTFGQLSEDELGQGFRAMGLPRDVWGHPLHLSRLATEVVLESVDQKVGSREGRRLLKQDKLVNNAGQAFKELDTAATLSQFVWTV</sequence>
<proteinExistence type="predicted"/>
<feature type="compositionally biased region" description="Basic and acidic residues" evidence="1">
    <location>
        <begin position="155"/>
        <end position="168"/>
    </location>
</feature>
<evidence type="ECO:0000313" key="4">
    <source>
        <dbReference type="Proteomes" id="UP000711996"/>
    </source>
</evidence>
<accession>A0A9P5KA16</accession>
<keyword evidence="4" id="KW-1185">Reference proteome</keyword>